<reference evidence="1" key="1">
    <citation type="submission" date="2020-06" db="EMBL/GenBank/DDBJ databases">
        <authorList>
            <person name="Li T."/>
            <person name="Hu X."/>
            <person name="Zhang T."/>
            <person name="Song X."/>
            <person name="Zhang H."/>
            <person name="Dai N."/>
            <person name="Sheng W."/>
            <person name="Hou X."/>
            <person name="Wei L."/>
        </authorList>
    </citation>
    <scope>NUCLEOTIDE SEQUENCE</scope>
    <source>
        <strain evidence="1">G02</strain>
        <tissue evidence="1">Leaf</tissue>
    </source>
</reference>
<comment type="caution">
    <text evidence="1">The sequence shown here is derived from an EMBL/GenBank/DDBJ whole genome shotgun (WGS) entry which is preliminary data.</text>
</comment>
<proteinExistence type="predicted"/>
<dbReference type="EMBL" id="JACGWJ010000016">
    <property type="protein sequence ID" value="KAL0361627.1"/>
    <property type="molecule type" value="Genomic_DNA"/>
</dbReference>
<reference evidence="1" key="2">
    <citation type="journal article" date="2024" name="Plant">
        <title>Genomic evolution and insights into agronomic trait innovations of Sesamum species.</title>
        <authorList>
            <person name="Miao H."/>
            <person name="Wang L."/>
            <person name="Qu L."/>
            <person name="Liu H."/>
            <person name="Sun Y."/>
            <person name="Le M."/>
            <person name="Wang Q."/>
            <person name="Wei S."/>
            <person name="Zheng Y."/>
            <person name="Lin W."/>
            <person name="Duan Y."/>
            <person name="Cao H."/>
            <person name="Xiong S."/>
            <person name="Wang X."/>
            <person name="Wei L."/>
            <person name="Li C."/>
            <person name="Ma Q."/>
            <person name="Ju M."/>
            <person name="Zhao R."/>
            <person name="Li G."/>
            <person name="Mu C."/>
            <person name="Tian Q."/>
            <person name="Mei H."/>
            <person name="Zhang T."/>
            <person name="Gao T."/>
            <person name="Zhang H."/>
        </authorList>
    </citation>
    <scope>NUCLEOTIDE SEQUENCE</scope>
    <source>
        <strain evidence="1">G02</strain>
    </source>
</reference>
<sequence length="57" mass="5029">MGTCAKATPGLGIGDGCLDDDGVTAGASAGADDDGVTAGASAGADDDGVALGAFLGG</sequence>
<protein>
    <submittedName>
        <fullName evidence="1">Uncharacterized protein</fullName>
    </submittedName>
</protein>
<evidence type="ECO:0000313" key="1">
    <source>
        <dbReference type="EMBL" id="KAL0361627.1"/>
    </source>
</evidence>
<organism evidence="1">
    <name type="scientific">Sesamum radiatum</name>
    <name type="common">Black benniseed</name>
    <dbReference type="NCBI Taxonomy" id="300843"/>
    <lineage>
        <taxon>Eukaryota</taxon>
        <taxon>Viridiplantae</taxon>
        <taxon>Streptophyta</taxon>
        <taxon>Embryophyta</taxon>
        <taxon>Tracheophyta</taxon>
        <taxon>Spermatophyta</taxon>
        <taxon>Magnoliopsida</taxon>
        <taxon>eudicotyledons</taxon>
        <taxon>Gunneridae</taxon>
        <taxon>Pentapetalae</taxon>
        <taxon>asterids</taxon>
        <taxon>lamiids</taxon>
        <taxon>Lamiales</taxon>
        <taxon>Pedaliaceae</taxon>
        <taxon>Sesamum</taxon>
    </lineage>
</organism>
<name>A0AAW2Q1K4_SESRA</name>
<accession>A0AAW2Q1K4</accession>
<gene>
    <name evidence="1" type="ORF">Sradi_3847200</name>
</gene>
<dbReference type="AlphaFoldDB" id="A0AAW2Q1K4"/>